<name>A0A840FF04_9SPHN</name>
<dbReference type="InterPro" id="IPR001789">
    <property type="entry name" value="Sig_transdc_resp-reg_receiver"/>
</dbReference>
<dbReference type="SUPFAM" id="SSF47384">
    <property type="entry name" value="Homodimeric domain of signal transducing histidine kinase"/>
    <property type="match status" value="1"/>
</dbReference>
<dbReference type="EMBL" id="JACIEV010000012">
    <property type="protein sequence ID" value="MBB4155441.1"/>
    <property type="molecule type" value="Genomic_DNA"/>
</dbReference>
<evidence type="ECO:0000256" key="6">
    <source>
        <dbReference type="ARBA" id="ARBA00022692"/>
    </source>
</evidence>
<evidence type="ECO:0000256" key="1">
    <source>
        <dbReference type="ARBA" id="ARBA00000085"/>
    </source>
</evidence>
<feature type="domain" description="Histidine kinase" evidence="14">
    <location>
        <begin position="558"/>
        <end position="779"/>
    </location>
</feature>
<feature type="transmembrane region" description="Helical" evidence="13">
    <location>
        <begin position="137"/>
        <end position="158"/>
    </location>
</feature>
<dbReference type="SMART" id="SM00091">
    <property type="entry name" value="PAS"/>
    <property type="match status" value="2"/>
</dbReference>
<dbReference type="Pfam" id="PF05231">
    <property type="entry name" value="MASE1"/>
    <property type="match status" value="1"/>
</dbReference>
<keyword evidence="11 13" id="KW-0472">Membrane</keyword>
<feature type="domain" description="PAC" evidence="17">
    <location>
        <begin position="488"/>
        <end position="540"/>
    </location>
</feature>
<dbReference type="InterPro" id="IPR003594">
    <property type="entry name" value="HATPase_dom"/>
</dbReference>
<evidence type="ECO:0000256" key="10">
    <source>
        <dbReference type="ARBA" id="ARBA00023012"/>
    </source>
</evidence>
<keyword evidence="5 12" id="KW-0597">Phosphoprotein</keyword>
<dbReference type="InterPro" id="IPR036097">
    <property type="entry name" value="HisK_dim/P_sf"/>
</dbReference>
<evidence type="ECO:0000256" key="3">
    <source>
        <dbReference type="ARBA" id="ARBA00012438"/>
    </source>
</evidence>
<comment type="subcellular location">
    <subcellularLocation>
        <location evidence="2">Cell membrane</location>
        <topology evidence="2">Multi-pass membrane protein</topology>
    </subcellularLocation>
</comment>
<dbReference type="InterPro" id="IPR036890">
    <property type="entry name" value="HATPase_C_sf"/>
</dbReference>
<dbReference type="InterPro" id="IPR013655">
    <property type="entry name" value="PAS_fold_3"/>
</dbReference>
<dbReference type="InterPro" id="IPR036641">
    <property type="entry name" value="HPT_dom_sf"/>
</dbReference>
<dbReference type="Pfam" id="PF00512">
    <property type="entry name" value="HisKA"/>
    <property type="match status" value="1"/>
</dbReference>
<comment type="catalytic activity">
    <reaction evidence="1">
        <text>ATP + protein L-histidine = ADP + protein N-phospho-L-histidine.</text>
        <dbReference type="EC" id="2.7.13.3"/>
    </reaction>
</comment>
<evidence type="ECO:0000313" key="18">
    <source>
        <dbReference type="EMBL" id="MBB4155441.1"/>
    </source>
</evidence>
<dbReference type="InterPro" id="IPR035965">
    <property type="entry name" value="PAS-like_dom_sf"/>
</dbReference>
<dbReference type="CDD" id="cd00082">
    <property type="entry name" value="HisKA"/>
    <property type="match status" value="1"/>
</dbReference>
<dbReference type="Pfam" id="PF02518">
    <property type="entry name" value="HATPase_c"/>
    <property type="match status" value="1"/>
</dbReference>
<dbReference type="InterPro" id="IPR004358">
    <property type="entry name" value="Sig_transdc_His_kin-like_C"/>
</dbReference>
<protein>
    <recommendedName>
        <fullName evidence="3">histidine kinase</fullName>
        <ecNumber evidence="3">2.7.13.3</ecNumber>
    </recommendedName>
</protein>
<dbReference type="Pfam" id="PF00072">
    <property type="entry name" value="Response_reg"/>
    <property type="match status" value="1"/>
</dbReference>
<evidence type="ECO:0000256" key="11">
    <source>
        <dbReference type="ARBA" id="ARBA00023136"/>
    </source>
</evidence>
<feature type="transmembrane region" description="Helical" evidence="13">
    <location>
        <begin position="247"/>
        <end position="269"/>
    </location>
</feature>
<proteinExistence type="predicted"/>
<comment type="caution">
    <text evidence="18">The sequence shown here is derived from an EMBL/GenBank/DDBJ whole genome shotgun (WGS) entry which is preliminary data.</text>
</comment>
<evidence type="ECO:0000313" key="19">
    <source>
        <dbReference type="Proteomes" id="UP000529795"/>
    </source>
</evidence>
<dbReference type="PANTHER" id="PTHR45339:SF1">
    <property type="entry name" value="HYBRID SIGNAL TRANSDUCTION HISTIDINE KINASE J"/>
    <property type="match status" value="1"/>
</dbReference>
<keyword evidence="4" id="KW-1003">Cell membrane</keyword>
<dbReference type="Pfam" id="PF08447">
    <property type="entry name" value="PAS_3"/>
    <property type="match status" value="2"/>
</dbReference>
<dbReference type="NCBIfam" id="TIGR00229">
    <property type="entry name" value="sensory_box"/>
    <property type="match status" value="2"/>
</dbReference>
<organism evidence="18 19">
    <name type="scientific">Sphingomonas jinjuensis</name>
    <dbReference type="NCBI Taxonomy" id="535907"/>
    <lineage>
        <taxon>Bacteria</taxon>
        <taxon>Pseudomonadati</taxon>
        <taxon>Pseudomonadota</taxon>
        <taxon>Alphaproteobacteria</taxon>
        <taxon>Sphingomonadales</taxon>
        <taxon>Sphingomonadaceae</taxon>
        <taxon>Sphingomonas</taxon>
    </lineage>
</organism>
<dbReference type="PROSITE" id="PS50110">
    <property type="entry name" value="RESPONSE_REGULATORY"/>
    <property type="match status" value="1"/>
</dbReference>
<accession>A0A840FF04</accession>
<dbReference type="InterPro" id="IPR003661">
    <property type="entry name" value="HisK_dim/P_dom"/>
</dbReference>
<keyword evidence="9 13" id="KW-1133">Transmembrane helix</keyword>
<evidence type="ECO:0000256" key="8">
    <source>
        <dbReference type="ARBA" id="ARBA00022840"/>
    </source>
</evidence>
<dbReference type="InterPro" id="IPR005467">
    <property type="entry name" value="His_kinase_dom"/>
</dbReference>
<dbReference type="InterPro" id="IPR001610">
    <property type="entry name" value="PAC"/>
</dbReference>
<dbReference type="RefSeq" id="WP_183986947.1">
    <property type="nucleotide sequence ID" value="NZ_JACIEV010000012.1"/>
</dbReference>
<feature type="transmembrane region" description="Helical" evidence="13">
    <location>
        <begin position="99"/>
        <end position="125"/>
    </location>
</feature>
<dbReference type="EC" id="2.7.13.3" evidence="3"/>
<dbReference type="CDD" id="cd17546">
    <property type="entry name" value="REC_hyHK_CKI1_RcsC-like"/>
    <property type="match status" value="1"/>
</dbReference>
<dbReference type="Gene3D" id="1.20.120.160">
    <property type="entry name" value="HPT domain"/>
    <property type="match status" value="1"/>
</dbReference>
<evidence type="ECO:0000259" key="15">
    <source>
        <dbReference type="PROSITE" id="PS50110"/>
    </source>
</evidence>
<keyword evidence="19" id="KW-1185">Reference proteome</keyword>
<dbReference type="GO" id="GO:0000155">
    <property type="term" value="F:phosphorelay sensor kinase activity"/>
    <property type="evidence" value="ECO:0007669"/>
    <property type="project" value="InterPro"/>
</dbReference>
<dbReference type="GO" id="GO:0005886">
    <property type="term" value="C:plasma membrane"/>
    <property type="evidence" value="ECO:0007669"/>
    <property type="project" value="UniProtKB-SubCell"/>
</dbReference>
<dbReference type="SUPFAM" id="SSF47226">
    <property type="entry name" value="Histidine-containing phosphotransfer domain, HPT domain"/>
    <property type="match status" value="1"/>
</dbReference>
<dbReference type="InterPro" id="IPR007895">
    <property type="entry name" value="MASE1"/>
</dbReference>
<dbReference type="SMART" id="SM00388">
    <property type="entry name" value="HisKA"/>
    <property type="match status" value="1"/>
</dbReference>
<evidence type="ECO:0000256" key="7">
    <source>
        <dbReference type="ARBA" id="ARBA00022741"/>
    </source>
</evidence>
<feature type="transmembrane region" description="Helical" evidence="13">
    <location>
        <begin position="42"/>
        <end position="63"/>
    </location>
</feature>
<dbReference type="SMART" id="SM00086">
    <property type="entry name" value="PAC"/>
    <property type="match status" value="2"/>
</dbReference>
<dbReference type="Gene3D" id="1.10.287.130">
    <property type="match status" value="1"/>
</dbReference>
<keyword evidence="10" id="KW-0902">Two-component regulatory system</keyword>
<dbReference type="Gene3D" id="3.40.50.2300">
    <property type="match status" value="1"/>
</dbReference>
<keyword evidence="8" id="KW-0067">ATP-binding</keyword>
<evidence type="ECO:0000256" key="4">
    <source>
        <dbReference type="ARBA" id="ARBA00022475"/>
    </source>
</evidence>
<feature type="domain" description="PAS" evidence="16">
    <location>
        <begin position="439"/>
        <end position="485"/>
    </location>
</feature>
<evidence type="ECO:0000256" key="5">
    <source>
        <dbReference type="ARBA" id="ARBA00022553"/>
    </source>
</evidence>
<dbReference type="SMART" id="SM00387">
    <property type="entry name" value="HATPase_c"/>
    <property type="match status" value="1"/>
</dbReference>
<dbReference type="PRINTS" id="PR00344">
    <property type="entry name" value="BCTRLSENSOR"/>
</dbReference>
<keyword evidence="6 13" id="KW-0812">Transmembrane</keyword>
<dbReference type="PANTHER" id="PTHR45339">
    <property type="entry name" value="HYBRID SIGNAL TRANSDUCTION HISTIDINE KINASE J"/>
    <property type="match status" value="1"/>
</dbReference>
<feature type="modified residue" description="4-aspartylphosphate" evidence="12">
    <location>
        <position position="849"/>
    </location>
</feature>
<dbReference type="AlphaFoldDB" id="A0A840FF04"/>
<evidence type="ECO:0000259" key="16">
    <source>
        <dbReference type="PROSITE" id="PS50112"/>
    </source>
</evidence>
<keyword evidence="7" id="KW-0547">Nucleotide-binding</keyword>
<dbReference type="PROSITE" id="PS50109">
    <property type="entry name" value="HIS_KIN"/>
    <property type="match status" value="1"/>
</dbReference>
<evidence type="ECO:0000259" key="14">
    <source>
        <dbReference type="PROSITE" id="PS50109"/>
    </source>
</evidence>
<evidence type="ECO:0000256" key="12">
    <source>
        <dbReference type="PROSITE-ProRule" id="PRU00169"/>
    </source>
</evidence>
<dbReference type="InterPro" id="IPR011006">
    <property type="entry name" value="CheY-like_superfamily"/>
</dbReference>
<dbReference type="InterPro" id="IPR000700">
    <property type="entry name" value="PAS-assoc_C"/>
</dbReference>
<dbReference type="PROSITE" id="PS50113">
    <property type="entry name" value="PAC"/>
    <property type="match status" value="2"/>
</dbReference>
<feature type="domain" description="PAS" evidence="16">
    <location>
        <begin position="281"/>
        <end position="351"/>
    </location>
</feature>
<evidence type="ECO:0000259" key="17">
    <source>
        <dbReference type="PROSITE" id="PS50113"/>
    </source>
</evidence>
<reference evidence="18 19" key="1">
    <citation type="submission" date="2020-08" db="EMBL/GenBank/DDBJ databases">
        <title>Genomic Encyclopedia of Type Strains, Phase IV (KMG-IV): sequencing the most valuable type-strain genomes for metagenomic binning, comparative biology and taxonomic classification.</title>
        <authorList>
            <person name="Goeker M."/>
        </authorList>
    </citation>
    <scope>NUCLEOTIDE SEQUENCE [LARGE SCALE GENOMIC DNA]</scope>
    <source>
        <strain evidence="18 19">YC6723</strain>
    </source>
</reference>
<dbReference type="FunFam" id="3.30.565.10:FF:000010">
    <property type="entry name" value="Sensor histidine kinase RcsC"/>
    <property type="match status" value="1"/>
</dbReference>
<dbReference type="SUPFAM" id="SSF55874">
    <property type="entry name" value="ATPase domain of HSP90 chaperone/DNA topoisomerase II/histidine kinase"/>
    <property type="match status" value="1"/>
</dbReference>
<dbReference type="CDD" id="cd00130">
    <property type="entry name" value="PAS"/>
    <property type="match status" value="2"/>
</dbReference>
<dbReference type="GO" id="GO:0005524">
    <property type="term" value="F:ATP binding"/>
    <property type="evidence" value="ECO:0007669"/>
    <property type="project" value="UniProtKB-KW"/>
</dbReference>
<feature type="transmembrane region" description="Helical" evidence="13">
    <location>
        <begin position="196"/>
        <end position="227"/>
    </location>
</feature>
<sequence length="1041" mass="111875">MTAVLAGLGRVLGQADGMAPMWLANVAIAAPLLRFRSIGRRSALVGATIGFIIVYAATASSLAIAAPQLAANIGEIVVTLVLVDTLRDATTPLYLPRNLLLFFAAGGIAAPAIAAVIGAGSLALLEDAQVTTVASRWFAADALGMVILGPLILSAGCSDNAVLVRSRRRWETVPVALLAAAATLFVFGAARYPALFLILPAIIVAIFRLRFIGAAVSILTVTVVATVETARGVGPIAQTFSQIDHRLLFLQIFLAVLVASTLPMAAILVEREGTLRRLAERERQYRLLADYSNDMIVRIGLDGVRRFVSPACRTILGIEPEEMVGMTPIAAIHPEDRARVESVCRSLLTGAVDPVCSYRQRRRDGTYVWLEATYRLVRDEIGRPREFVASVRDVARRRRAELETASAMARLHENYRLLNMAEALAGIGHWRLDAINHDLFWSDEVSRIHGRAVGDLPTLAEAIHAYHPDDRAAVQRDVDDALARGKPWTFRARIRRPDGGVRHVESSGQAEMAPDGTIIGVVGVFRDITDEIETAAELIAARDAARASAEAKSAFLAAMSHEIRTPMTGVLGMIELLRGHPDKEERARLIGNLERSAKLLMTILDDVLDFSKIESGKLMIECVDLDLDQLCRETVDLFYHAAASKGLSLTMSSPPGIDPRVRGDPIRIQQIISNLVSNAIKFTSQGSVELRLTIQPDGNNHRSVVLEVIDTGIGMDQQTSDRIYAPFIQADASTTRRFGGTGLGLAITRRLVDAMQGTIVIDSQPGRGSRFTVALTLDIAETVSQQPIRLAPNRRGRSLSILLAEDNAINRTLIEALVQLDGHRVSSVENGRLAVAAAERERFDVILMDMQMPEMDGLAATRVIQDGSGPNTGTPVVALSADAVPARRQRYEHAGLTAFLTKPIDADLLLNTLQAVTTADGQTAGVADQNPSPLLDNGRLQDVATVVGPESAVKIVSMARVELVTKPGMIAGMIAEGKLDAASAAAHSFRGAVSVVGCLEVIRIAVSIEQACQAGRAADDLAMQLLVAAEATNLELGQWTA</sequence>
<dbReference type="PROSITE" id="PS50112">
    <property type="entry name" value="PAS"/>
    <property type="match status" value="2"/>
</dbReference>
<dbReference type="CDD" id="cd16922">
    <property type="entry name" value="HATPase_EvgS-ArcB-TorS-like"/>
    <property type="match status" value="1"/>
</dbReference>
<dbReference type="SMART" id="SM00448">
    <property type="entry name" value="REC"/>
    <property type="match status" value="1"/>
</dbReference>
<dbReference type="SUPFAM" id="SSF55785">
    <property type="entry name" value="PYP-like sensor domain (PAS domain)"/>
    <property type="match status" value="2"/>
</dbReference>
<dbReference type="Gene3D" id="3.30.450.20">
    <property type="entry name" value="PAS domain"/>
    <property type="match status" value="2"/>
</dbReference>
<evidence type="ECO:0000256" key="2">
    <source>
        <dbReference type="ARBA" id="ARBA00004651"/>
    </source>
</evidence>
<dbReference type="InterPro" id="IPR000014">
    <property type="entry name" value="PAS"/>
</dbReference>
<feature type="domain" description="Response regulatory" evidence="15">
    <location>
        <begin position="800"/>
        <end position="917"/>
    </location>
</feature>
<dbReference type="Proteomes" id="UP000529795">
    <property type="component" value="Unassembled WGS sequence"/>
</dbReference>
<evidence type="ECO:0000256" key="13">
    <source>
        <dbReference type="SAM" id="Phobius"/>
    </source>
</evidence>
<dbReference type="Gene3D" id="3.30.565.10">
    <property type="entry name" value="Histidine kinase-like ATPase, C-terminal domain"/>
    <property type="match status" value="1"/>
</dbReference>
<dbReference type="SUPFAM" id="SSF52172">
    <property type="entry name" value="CheY-like"/>
    <property type="match status" value="1"/>
</dbReference>
<feature type="transmembrane region" description="Helical" evidence="13">
    <location>
        <begin position="170"/>
        <end position="190"/>
    </location>
</feature>
<feature type="domain" description="PAC" evidence="17">
    <location>
        <begin position="354"/>
        <end position="406"/>
    </location>
</feature>
<gene>
    <name evidence="18" type="ORF">GGQ80_003364</name>
</gene>
<evidence type="ECO:0000256" key="9">
    <source>
        <dbReference type="ARBA" id="ARBA00022989"/>
    </source>
</evidence>